<keyword evidence="3" id="KW-1003">Cell membrane</keyword>
<evidence type="ECO:0000313" key="10">
    <source>
        <dbReference type="Proteomes" id="UP000194154"/>
    </source>
</evidence>
<dbReference type="Proteomes" id="UP000194154">
    <property type="component" value="Chromosome"/>
</dbReference>
<evidence type="ECO:0000256" key="4">
    <source>
        <dbReference type="ARBA" id="ARBA00022692"/>
    </source>
</evidence>
<reference evidence="9 10" key="1">
    <citation type="journal article" date="2017" name="Int. J. Syst. Evol. Microbiol.">
        <title>Macrococcus canis sp. nov., a skin bacterium associated with infections in dogs.</title>
        <authorList>
            <person name="Gobeli Brawand S."/>
            <person name="Cotting K."/>
            <person name="Gomez-Sanz E."/>
            <person name="Collaud A."/>
            <person name="Thomann A."/>
            <person name="Brodard I."/>
            <person name="Rodriguez-Campos S."/>
            <person name="Strauss C."/>
            <person name="Perreten V."/>
        </authorList>
    </citation>
    <scope>NUCLEOTIDE SEQUENCE [LARGE SCALE GENOMIC DNA]</scope>
    <source>
        <strain evidence="9 10">KM45013</strain>
    </source>
</reference>
<dbReference type="PANTHER" id="PTHR33932:SF4">
    <property type="entry name" value="NA(+)_H(+) ANTIPORTER SUBUNIT B"/>
    <property type="match status" value="1"/>
</dbReference>
<feature type="transmembrane region" description="Helical" evidence="7">
    <location>
        <begin position="67"/>
        <end position="89"/>
    </location>
</feature>
<feature type="transmembrane region" description="Helical" evidence="7">
    <location>
        <begin position="109"/>
        <end position="137"/>
    </location>
</feature>
<protein>
    <submittedName>
        <fullName evidence="9">Na(+)/H(+) antiporter subunit B</fullName>
    </submittedName>
</protein>
<dbReference type="Pfam" id="PF04039">
    <property type="entry name" value="MnhB"/>
    <property type="match status" value="1"/>
</dbReference>
<dbReference type="GO" id="GO:0005886">
    <property type="term" value="C:plasma membrane"/>
    <property type="evidence" value="ECO:0007669"/>
    <property type="project" value="UniProtKB-SubCell"/>
</dbReference>
<keyword evidence="6 7" id="KW-0472">Membrane</keyword>
<keyword evidence="5 7" id="KW-1133">Transmembrane helix</keyword>
<dbReference type="AlphaFoldDB" id="A0A1W7A8D4"/>
<dbReference type="InterPro" id="IPR007182">
    <property type="entry name" value="MnhB"/>
</dbReference>
<proteinExistence type="inferred from homology"/>
<evidence type="ECO:0000256" key="3">
    <source>
        <dbReference type="ARBA" id="ARBA00022475"/>
    </source>
</evidence>
<keyword evidence="10" id="KW-1185">Reference proteome</keyword>
<dbReference type="STRING" id="1855823.MCCS_01020"/>
<evidence type="ECO:0000256" key="6">
    <source>
        <dbReference type="ARBA" id="ARBA00023136"/>
    </source>
</evidence>
<evidence type="ECO:0000313" key="9">
    <source>
        <dbReference type="EMBL" id="ARQ05774.1"/>
    </source>
</evidence>
<evidence type="ECO:0000256" key="7">
    <source>
        <dbReference type="SAM" id="Phobius"/>
    </source>
</evidence>
<evidence type="ECO:0000256" key="2">
    <source>
        <dbReference type="ARBA" id="ARBA00009425"/>
    </source>
</evidence>
<evidence type="ECO:0000256" key="1">
    <source>
        <dbReference type="ARBA" id="ARBA00004651"/>
    </source>
</evidence>
<gene>
    <name evidence="9" type="primary">mrpB</name>
    <name evidence="9" type="ORF">MCCS_01020</name>
</gene>
<dbReference type="OrthoDB" id="9798859at2"/>
<feature type="transmembrane region" description="Helical" evidence="7">
    <location>
        <begin position="7"/>
        <end position="28"/>
    </location>
</feature>
<feature type="transmembrane region" description="Helical" evidence="7">
    <location>
        <begin position="34"/>
        <end position="55"/>
    </location>
</feature>
<dbReference type="PANTHER" id="PTHR33932">
    <property type="entry name" value="NA(+)/H(+) ANTIPORTER SUBUNIT B"/>
    <property type="match status" value="1"/>
</dbReference>
<comment type="similarity">
    <text evidence="2">Belongs to the CPA3 antiporters (TC 2.A.63) subunit B family.</text>
</comment>
<comment type="subcellular location">
    <subcellularLocation>
        <location evidence="1">Cell membrane</location>
        <topology evidence="1">Multi-pass membrane protein</topology>
    </subcellularLocation>
</comment>
<evidence type="ECO:0000259" key="8">
    <source>
        <dbReference type="Pfam" id="PF04039"/>
    </source>
</evidence>
<dbReference type="KEGG" id="mcak:MCCS_01020"/>
<accession>A0A1W7A8D4</accession>
<organism evidence="9 10">
    <name type="scientific">Macrococcoides canis</name>
    <dbReference type="NCBI Taxonomy" id="1855823"/>
    <lineage>
        <taxon>Bacteria</taxon>
        <taxon>Bacillati</taxon>
        <taxon>Bacillota</taxon>
        <taxon>Bacilli</taxon>
        <taxon>Bacillales</taxon>
        <taxon>Staphylococcaceae</taxon>
        <taxon>Macrococcoides</taxon>
    </lineage>
</organism>
<dbReference type="RefSeq" id="WP_086041494.1">
    <property type="nucleotide sequence ID" value="NZ_CBCRZA010000011.1"/>
</dbReference>
<feature type="domain" description="Na+/H+ antiporter MnhB subunit-related protein" evidence="8">
    <location>
        <begin position="8"/>
        <end position="131"/>
    </location>
</feature>
<evidence type="ECO:0000256" key="5">
    <source>
        <dbReference type="ARBA" id="ARBA00022989"/>
    </source>
</evidence>
<dbReference type="InterPro" id="IPR050622">
    <property type="entry name" value="CPA3_antiporter_subunitB"/>
</dbReference>
<name>A0A1W7A8D4_9STAP</name>
<dbReference type="EMBL" id="CP021059">
    <property type="protein sequence ID" value="ARQ05774.1"/>
    <property type="molecule type" value="Genomic_DNA"/>
</dbReference>
<keyword evidence="4 7" id="KW-0812">Transmembrane</keyword>
<sequence>MRENDLLLENISKIVIYIILTFGFYIFFNGHNAPGGGFVGGLVFSSAFILMFLTFDAKRIKKILPFQFHRLITVGSLISISVMIVPVFFGHELLFHEDLYVELPIIHEIHLSSVTIFEFGILLTVIGVVMTVLLSIVGESS</sequence>
<dbReference type="GeneID" id="35294259"/>